<accession>A0A926RUX5</accession>
<evidence type="ECO:0000313" key="2">
    <source>
        <dbReference type="Proteomes" id="UP000626844"/>
    </source>
</evidence>
<evidence type="ECO:0000313" key="1">
    <source>
        <dbReference type="EMBL" id="MBD1379053.1"/>
    </source>
</evidence>
<dbReference type="RefSeq" id="WP_191155324.1">
    <property type="nucleotide sequence ID" value="NZ_JACXAI010000002.1"/>
</dbReference>
<protein>
    <submittedName>
        <fullName evidence="1">Uncharacterized protein</fullName>
    </submittedName>
</protein>
<keyword evidence="2" id="KW-1185">Reference proteome</keyword>
<sequence>MKKLSLKNLNQEYNFVKGFSHELYYNEKVNNLIIFNPLAEKITSEEVYNGTSENAYLHLISELNNKNGLVISWSKVEGTTSDYTIYHDLSPNELLKISTDKIFKELKNSIKSERLPSSKYTQVIEGEEKKIELPEIEDELATYFHTMTSGEFRMLTMRSIEFDIVEIDYCIKLKTGSLKGKMFIPREVIYGKFDELGEIVIKQLSKEFKDIINPGDLLQ</sequence>
<organism evidence="1 2">
    <name type="scientific">Metabacillus arenae</name>
    <dbReference type="NCBI Taxonomy" id="2771434"/>
    <lineage>
        <taxon>Bacteria</taxon>
        <taxon>Bacillati</taxon>
        <taxon>Bacillota</taxon>
        <taxon>Bacilli</taxon>
        <taxon>Bacillales</taxon>
        <taxon>Bacillaceae</taxon>
        <taxon>Metabacillus</taxon>
    </lineage>
</organism>
<comment type="caution">
    <text evidence="1">The sequence shown here is derived from an EMBL/GenBank/DDBJ whole genome shotgun (WGS) entry which is preliminary data.</text>
</comment>
<dbReference type="EMBL" id="JACXAI010000002">
    <property type="protein sequence ID" value="MBD1379053.1"/>
    <property type="molecule type" value="Genomic_DNA"/>
</dbReference>
<reference evidence="1" key="1">
    <citation type="submission" date="2020-09" db="EMBL/GenBank/DDBJ databases">
        <title>A novel bacterium of genus Bacillus, isolated from South China Sea.</title>
        <authorList>
            <person name="Huang H."/>
            <person name="Mo K."/>
            <person name="Hu Y."/>
        </authorList>
    </citation>
    <scope>NUCLEOTIDE SEQUENCE</scope>
    <source>
        <strain evidence="1">IB182487</strain>
    </source>
</reference>
<proteinExistence type="predicted"/>
<dbReference type="AlphaFoldDB" id="A0A926RUX5"/>
<gene>
    <name evidence="1" type="ORF">IC621_02315</name>
</gene>
<name>A0A926RUX5_9BACI</name>
<dbReference type="Proteomes" id="UP000626844">
    <property type="component" value="Unassembled WGS sequence"/>
</dbReference>